<comment type="function">
    <text evidence="8">Involved in the biosynthesis of lipid A, a phosphorylated glycolipid that anchors the lipopolysaccharide to the outer membrane of the cell.</text>
</comment>
<dbReference type="PANTHER" id="PTHR43480">
    <property type="entry name" value="ACYL-[ACYL-CARRIER-PROTEIN]--UDP-N-ACETYLGLUCOSAMINE O-ACYLTRANSFERASE"/>
    <property type="match status" value="1"/>
</dbReference>
<feature type="domain" description="UDP N-acetylglucosamine O-acyltransferase C-terminal" evidence="9">
    <location>
        <begin position="184"/>
        <end position="265"/>
    </location>
</feature>
<dbReference type="CDD" id="cd03351">
    <property type="entry name" value="LbH_UDP-GlcNAc_AT"/>
    <property type="match status" value="1"/>
</dbReference>
<evidence type="ECO:0000313" key="11">
    <source>
        <dbReference type="EMBL" id="SDM48074.1"/>
    </source>
</evidence>
<feature type="domain" description="Mannose-1-phosphate guanyltransferase C-terminal" evidence="10">
    <location>
        <begin position="14"/>
        <end position="65"/>
    </location>
</feature>
<dbReference type="PIRSF" id="PIRSF000456">
    <property type="entry name" value="UDP-GlcNAc_acltr"/>
    <property type="match status" value="1"/>
</dbReference>
<dbReference type="InterPro" id="IPR056729">
    <property type="entry name" value="GMPPB_C"/>
</dbReference>
<dbReference type="Pfam" id="PF25087">
    <property type="entry name" value="GMPPB_C"/>
    <property type="match status" value="1"/>
</dbReference>
<dbReference type="InterPro" id="IPR037157">
    <property type="entry name" value="Acetyltransf_C_sf"/>
</dbReference>
<keyword evidence="3 8" id="KW-0441">Lipid A biosynthesis</keyword>
<dbReference type="EC" id="2.3.1.129" evidence="8"/>
<dbReference type="PANTHER" id="PTHR43480:SF1">
    <property type="entry name" value="ACYL-[ACYL-CARRIER-PROTEIN]--UDP-N-ACETYLGLUCOSAMINE O-ACYLTRANSFERASE, MITOCHONDRIAL-RELATED"/>
    <property type="match status" value="1"/>
</dbReference>
<organism evidence="11 12">
    <name type="scientific">Megasphaera paucivorans</name>
    <dbReference type="NCBI Taxonomy" id="349095"/>
    <lineage>
        <taxon>Bacteria</taxon>
        <taxon>Bacillati</taxon>
        <taxon>Bacillota</taxon>
        <taxon>Negativicutes</taxon>
        <taxon>Veillonellales</taxon>
        <taxon>Veillonellaceae</taxon>
        <taxon>Megasphaera</taxon>
    </lineage>
</organism>
<dbReference type="InterPro" id="IPR029098">
    <property type="entry name" value="Acetyltransf_C"/>
</dbReference>
<dbReference type="GO" id="GO:0005737">
    <property type="term" value="C:cytoplasm"/>
    <property type="evidence" value="ECO:0007669"/>
    <property type="project" value="UniProtKB-SubCell"/>
</dbReference>
<dbReference type="EMBL" id="FNHQ01000007">
    <property type="protein sequence ID" value="SDM48074.1"/>
    <property type="molecule type" value="Genomic_DNA"/>
</dbReference>
<keyword evidence="4 8" id="KW-0808">Transferase</keyword>
<dbReference type="Pfam" id="PF13720">
    <property type="entry name" value="Acetyltransf_11"/>
    <property type="match status" value="1"/>
</dbReference>
<dbReference type="PROSITE" id="PS00101">
    <property type="entry name" value="HEXAPEP_TRANSFERASES"/>
    <property type="match status" value="2"/>
</dbReference>
<dbReference type="Gene3D" id="1.20.1180.10">
    <property type="entry name" value="Udp N-acetylglucosamine O-acyltransferase, C-terminal domain"/>
    <property type="match status" value="1"/>
</dbReference>
<name>A0A1G9TKV7_9FIRM</name>
<evidence type="ECO:0000256" key="4">
    <source>
        <dbReference type="ARBA" id="ARBA00022679"/>
    </source>
</evidence>
<comment type="subcellular location">
    <subcellularLocation>
        <location evidence="8">Cytoplasm</location>
    </subcellularLocation>
</comment>
<comment type="catalytic activity">
    <reaction evidence="8">
        <text>a (3R)-hydroxyacyl-[ACP] + UDP-N-acetyl-alpha-D-glucosamine = a UDP-3-O-[(3R)-3-hydroxyacyl]-N-acetyl-alpha-D-glucosamine + holo-[ACP]</text>
        <dbReference type="Rhea" id="RHEA:67812"/>
        <dbReference type="Rhea" id="RHEA-COMP:9685"/>
        <dbReference type="Rhea" id="RHEA-COMP:9945"/>
        <dbReference type="ChEBI" id="CHEBI:57705"/>
        <dbReference type="ChEBI" id="CHEBI:64479"/>
        <dbReference type="ChEBI" id="CHEBI:78827"/>
        <dbReference type="ChEBI" id="CHEBI:173225"/>
        <dbReference type="EC" id="2.3.1.129"/>
    </reaction>
</comment>
<proteinExistence type="inferred from homology"/>
<dbReference type="GO" id="GO:0009245">
    <property type="term" value="P:lipid A biosynthetic process"/>
    <property type="evidence" value="ECO:0007669"/>
    <property type="project" value="UniProtKB-UniRule"/>
</dbReference>
<dbReference type="AlphaFoldDB" id="A0A1G9TKV7"/>
<dbReference type="InterPro" id="IPR011004">
    <property type="entry name" value="Trimer_LpxA-like_sf"/>
</dbReference>
<keyword evidence="7 8" id="KW-0012">Acyltransferase</keyword>
<keyword evidence="5 8" id="KW-0677">Repeat</keyword>
<keyword evidence="6 8" id="KW-0443">Lipid metabolism</keyword>
<comment type="subunit">
    <text evidence="8">Homotrimer.</text>
</comment>
<evidence type="ECO:0000256" key="6">
    <source>
        <dbReference type="ARBA" id="ARBA00023098"/>
    </source>
</evidence>
<dbReference type="HAMAP" id="MF_00387">
    <property type="entry name" value="LpxA"/>
    <property type="match status" value="1"/>
</dbReference>
<evidence type="ECO:0000256" key="7">
    <source>
        <dbReference type="ARBA" id="ARBA00023315"/>
    </source>
</evidence>
<evidence type="ECO:0000256" key="5">
    <source>
        <dbReference type="ARBA" id="ARBA00022737"/>
    </source>
</evidence>
<evidence type="ECO:0000313" key="12">
    <source>
        <dbReference type="Proteomes" id="UP000199309"/>
    </source>
</evidence>
<dbReference type="RefSeq" id="WP_091648700.1">
    <property type="nucleotide sequence ID" value="NZ_FNHQ01000007.1"/>
</dbReference>
<dbReference type="NCBIfam" id="TIGR01852">
    <property type="entry name" value="lipid_A_lpxA"/>
    <property type="match status" value="1"/>
</dbReference>
<dbReference type="GO" id="GO:0016020">
    <property type="term" value="C:membrane"/>
    <property type="evidence" value="ECO:0007669"/>
    <property type="project" value="GOC"/>
</dbReference>
<keyword evidence="2 8" id="KW-0444">Lipid biosynthesis</keyword>
<evidence type="ECO:0000259" key="9">
    <source>
        <dbReference type="Pfam" id="PF13720"/>
    </source>
</evidence>
<keyword evidence="1 8" id="KW-0963">Cytoplasm</keyword>
<dbReference type="Proteomes" id="UP000199309">
    <property type="component" value="Unassembled WGS sequence"/>
</dbReference>
<dbReference type="InterPro" id="IPR010137">
    <property type="entry name" value="Lipid_A_LpxA"/>
</dbReference>
<comment type="pathway">
    <text evidence="8">Glycolipid biosynthesis; lipid IV(A) biosynthesis; lipid IV(A) from (3R)-3-hydroxytetradecanoyl-[acyl-carrier-protein] and UDP-N-acetyl-alpha-D-glucosamine: step 1/6.</text>
</comment>
<dbReference type="UniPathway" id="UPA00359">
    <property type="reaction ID" value="UER00477"/>
</dbReference>
<reference evidence="11 12" key="1">
    <citation type="submission" date="2016-10" db="EMBL/GenBank/DDBJ databases">
        <authorList>
            <person name="de Groot N.N."/>
        </authorList>
    </citation>
    <scope>NUCLEOTIDE SEQUENCE [LARGE SCALE GENOMIC DNA]</scope>
    <source>
        <strain evidence="11 12">DSM 16981</strain>
    </source>
</reference>
<dbReference type="InterPro" id="IPR018357">
    <property type="entry name" value="Hexapep_transf_CS"/>
</dbReference>
<dbReference type="SUPFAM" id="SSF51161">
    <property type="entry name" value="Trimeric LpxA-like enzymes"/>
    <property type="match status" value="1"/>
</dbReference>
<sequence>MTEEKGDMQKSMIHPTAIIDPHAKIGPGVKIGPYAVIGPNVEIGEGTEVMAHVVIDGWTTIGKYCRFFPSASIGSEPQDLKFNGEKSYVTIGDYSVFREFVTVSRATGEEDVTSIGSHCLFQACTHIAHNCDVGNYVIMSNCAGLAGHVTIEDRVVIGGIAGVHQFVKVGRNSMIGGLAKVVQDIPPFVIADGQPARCVGLNSVGLSRAGIPENIRSELKKAFRILYRSGLNLGQAIAEMEQELDSSEEVEHFLRFLRNAERGICRGTKA</sequence>
<accession>A0A1G9TKV7</accession>
<dbReference type="Gene3D" id="2.160.10.10">
    <property type="entry name" value="Hexapeptide repeat proteins"/>
    <property type="match status" value="1"/>
</dbReference>
<evidence type="ECO:0000256" key="1">
    <source>
        <dbReference type="ARBA" id="ARBA00022490"/>
    </source>
</evidence>
<gene>
    <name evidence="8" type="primary">lpxA</name>
    <name evidence="11" type="ORF">SAMN05660299_00971</name>
</gene>
<keyword evidence="12" id="KW-1185">Reference proteome</keyword>
<protein>
    <recommendedName>
        <fullName evidence="8">Acyl-[acyl-carrier-protein]--UDP-N-acetylglucosamine O-acyltransferase</fullName>
        <shortName evidence="8">UDP-N-acetylglucosamine acyltransferase</shortName>
        <ecNumber evidence="8">2.3.1.129</ecNumber>
    </recommendedName>
</protein>
<evidence type="ECO:0000256" key="3">
    <source>
        <dbReference type="ARBA" id="ARBA00022556"/>
    </source>
</evidence>
<evidence type="ECO:0000256" key="8">
    <source>
        <dbReference type="HAMAP-Rule" id="MF_00387"/>
    </source>
</evidence>
<evidence type="ECO:0000259" key="10">
    <source>
        <dbReference type="Pfam" id="PF25087"/>
    </source>
</evidence>
<comment type="similarity">
    <text evidence="8">Belongs to the transferase hexapeptide repeat family. LpxA subfamily.</text>
</comment>
<dbReference type="OrthoDB" id="9807278at2"/>
<dbReference type="GO" id="GO:0008780">
    <property type="term" value="F:acyl-[acyl-carrier-protein]-UDP-N-acetylglucosamine O-acyltransferase activity"/>
    <property type="evidence" value="ECO:0007669"/>
    <property type="project" value="UniProtKB-UniRule"/>
</dbReference>
<evidence type="ECO:0000256" key="2">
    <source>
        <dbReference type="ARBA" id="ARBA00022516"/>
    </source>
</evidence>
<dbReference type="NCBIfam" id="NF003657">
    <property type="entry name" value="PRK05289.1"/>
    <property type="match status" value="1"/>
</dbReference>
<dbReference type="STRING" id="349095.SAMN05660299_00971"/>